<dbReference type="RefSeq" id="WP_073208263.1">
    <property type="nucleotide sequence ID" value="NZ_FRBD01000011.1"/>
</dbReference>
<dbReference type="EMBL" id="FRBD01000011">
    <property type="protein sequence ID" value="SHK75273.1"/>
    <property type="molecule type" value="Genomic_DNA"/>
</dbReference>
<name>A0A1M6V1E4_XYLRU</name>
<dbReference type="AlphaFoldDB" id="A0A1M6V1E4"/>
<dbReference type="OrthoDB" id="80787at2"/>
<evidence type="ECO:0000313" key="1">
    <source>
        <dbReference type="EMBL" id="SHK75273.1"/>
    </source>
</evidence>
<proteinExistence type="predicted"/>
<dbReference type="Proteomes" id="UP000184130">
    <property type="component" value="Unassembled WGS sequence"/>
</dbReference>
<gene>
    <name evidence="1" type="ORF">SAMN05216463_11172</name>
</gene>
<reference evidence="1 2" key="1">
    <citation type="submission" date="2016-11" db="EMBL/GenBank/DDBJ databases">
        <authorList>
            <person name="Jaros S."/>
            <person name="Januszkiewicz K."/>
            <person name="Wedrychowicz H."/>
        </authorList>
    </citation>
    <scope>NUCLEOTIDE SEQUENCE [LARGE SCALE GENOMIC DNA]</scope>
    <source>
        <strain evidence="1 2">KHT3</strain>
    </source>
</reference>
<dbReference type="InterPro" id="IPR025384">
    <property type="entry name" value="DUF4298"/>
</dbReference>
<organism evidence="1 2">
    <name type="scientific">Xylanibacter ruminicola</name>
    <name type="common">Prevotella ruminicola</name>
    <dbReference type="NCBI Taxonomy" id="839"/>
    <lineage>
        <taxon>Bacteria</taxon>
        <taxon>Pseudomonadati</taxon>
        <taxon>Bacteroidota</taxon>
        <taxon>Bacteroidia</taxon>
        <taxon>Bacteroidales</taxon>
        <taxon>Prevotellaceae</taxon>
        <taxon>Xylanibacter</taxon>
    </lineage>
</organism>
<accession>A0A1M6V1E4</accession>
<evidence type="ECO:0000313" key="2">
    <source>
        <dbReference type="Proteomes" id="UP000184130"/>
    </source>
</evidence>
<dbReference type="Pfam" id="PF14131">
    <property type="entry name" value="DUF4298"/>
    <property type="match status" value="1"/>
</dbReference>
<evidence type="ECO:0008006" key="3">
    <source>
        <dbReference type="Google" id="ProtNLM"/>
    </source>
</evidence>
<sequence length="95" mass="11233">MNQRERIEEIEKHFERASEVLDRLSSSLEEFAQVQESVKALEAYYGSEEWKKDFLDDEKGFLPPDLKRGVLSEDGVWNLLEEIRAIKERMQDLSK</sequence>
<protein>
    <recommendedName>
        <fullName evidence="3">DUF4298 domain-containing protein</fullName>
    </recommendedName>
</protein>